<dbReference type="GO" id="GO:0140911">
    <property type="term" value="F:pore-forming activity"/>
    <property type="evidence" value="ECO:0007669"/>
    <property type="project" value="InterPro"/>
</dbReference>
<dbReference type="AlphaFoldDB" id="A0A3B0UAZ5"/>
<evidence type="ECO:0000256" key="3">
    <source>
        <dbReference type="ARBA" id="ARBA00022692"/>
    </source>
</evidence>
<feature type="transmembrane region" description="Helical" evidence="6">
    <location>
        <begin position="166"/>
        <end position="184"/>
    </location>
</feature>
<feature type="transmembrane region" description="Helical" evidence="6">
    <location>
        <begin position="108"/>
        <end position="130"/>
    </location>
</feature>
<accession>A0A3B0UAZ5</accession>
<sequence length="192" mass="21281">MNNYTKKRTYSPTEERLNIWSHGLGFLLAIPATVFLIIKASLHGDAWQIVSVSIYGASMITLYLASTLYHSAKDPGRRHKLNVFDHASIYLLIAGTYTPFLLVTLRGAWGWSLFGVIWAAAIGGIIFKLFYTGKFDVVSTVAYVVMGSIVLVAIKPLVANLSLPGLYWLLAGGISYIIGAVLYLQRKMPYHH</sequence>
<dbReference type="GO" id="GO:0005886">
    <property type="term" value="C:plasma membrane"/>
    <property type="evidence" value="ECO:0007669"/>
    <property type="project" value="UniProtKB-SubCell"/>
</dbReference>
<organism evidence="7">
    <name type="scientific">hydrothermal vent metagenome</name>
    <dbReference type="NCBI Taxonomy" id="652676"/>
    <lineage>
        <taxon>unclassified sequences</taxon>
        <taxon>metagenomes</taxon>
        <taxon>ecological metagenomes</taxon>
    </lineage>
</organism>
<reference evidence="7" key="1">
    <citation type="submission" date="2018-06" db="EMBL/GenBank/DDBJ databases">
        <authorList>
            <person name="Zhirakovskaya E."/>
        </authorList>
    </citation>
    <scope>NUCLEOTIDE SEQUENCE</scope>
</reference>
<name>A0A3B0UAZ5_9ZZZZ</name>
<dbReference type="NCBIfam" id="TIGR01065">
    <property type="entry name" value="hlyIII"/>
    <property type="match status" value="1"/>
</dbReference>
<feature type="transmembrane region" description="Helical" evidence="6">
    <location>
        <begin position="46"/>
        <end position="69"/>
    </location>
</feature>
<evidence type="ECO:0000256" key="6">
    <source>
        <dbReference type="SAM" id="Phobius"/>
    </source>
</evidence>
<gene>
    <name evidence="7" type="ORF">MNBD_BACTEROID07-1897</name>
</gene>
<feature type="transmembrane region" description="Helical" evidence="6">
    <location>
        <begin position="137"/>
        <end position="154"/>
    </location>
</feature>
<evidence type="ECO:0000256" key="1">
    <source>
        <dbReference type="ARBA" id="ARBA00004651"/>
    </source>
</evidence>
<dbReference type="PANTHER" id="PTHR20855">
    <property type="entry name" value="ADIPOR/PROGESTIN RECEPTOR-RELATED"/>
    <property type="match status" value="1"/>
</dbReference>
<feature type="non-terminal residue" evidence="7">
    <location>
        <position position="192"/>
    </location>
</feature>
<feature type="transmembrane region" description="Helical" evidence="6">
    <location>
        <begin position="81"/>
        <end position="102"/>
    </location>
</feature>
<dbReference type="InterPro" id="IPR005744">
    <property type="entry name" value="Hy-lIII"/>
</dbReference>
<feature type="transmembrane region" description="Helical" evidence="6">
    <location>
        <begin position="20"/>
        <end position="40"/>
    </location>
</feature>
<evidence type="ECO:0000256" key="2">
    <source>
        <dbReference type="ARBA" id="ARBA00022475"/>
    </source>
</evidence>
<keyword evidence="3 6" id="KW-0812">Transmembrane</keyword>
<protein>
    <submittedName>
        <fullName evidence="7">FIG01964566: Predicted membrane protein, hemolysin III homolog</fullName>
    </submittedName>
</protein>
<evidence type="ECO:0000313" key="7">
    <source>
        <dbReference type="EMBL" id="VAW26250.1"/>
    </source>
</evidence>
<keyword evidence="4 6" id="KW-1133">Transmembrane helix</keyword>
<evidence type="ECO:0000256" key="4">
    <source>
        <dbReference type="ARBA" id="ARBA00022989"/>
    </source>
</evidence>
<keyword evidence="2" id="KW-1003">Cell membrane</keyword>
<dbReference type="EMBL" id="UOET01000016">
    <property type="protein sequence ID" value="VAW26250.1"/>
    <property type="molecule type" value="Genomic_DNA"/>
</dbReference>
<dbReference type="Pfam" id="PF03006">
    <property type="entry name" value="HlyIII"/>
    <property type="match status" value="1"/>
</dbReference>
<comment type="subcellular location">
    <subcellularLocation>
        <location evidence="1">Cell membrane</location>
        <topology evidence="1">Multi-pass membrane protein</topology>
    </subcellularLocation>
</comment>
<dbReference type="InterPro" id="IPR004254">
    <property type="entry name" value="AdipoR/HlyIII-related"/>
</dbReference>
<proteinExistence type="predicted"/>
<dbReference type="PANTHER" id="PTHR20855:SF3">
    <property type="entry name" value="LD03007P"/>
    <property type="match status" value="1"/>
</dbReference>
<keyword evidence="5 6" id="KW-0472">Membrane</keyword>
<evidence type="ECO:0000256" key="5">
    <source>
        <dbReference type="ARBA" id="ARBA00023136"/>
    </source>
</evidence>